<name>A0A2N0B5U9_9LEPT</name>
<gene>
    <name evidence="1" type="ORF">CH379_017940</name>
    <name evidence="2" type="ORF">CH379_16010</name>
</gene>
<dbReference type="EMBL" id="NPEF01000196">
    <property type="protein sequence ID" value="PJZ91921.1"/>
    <property type="molecule type" value="Genomic_DNA"/>
</dbReference>
<evidence type="ECO:0000313" key="2">
    <source>
        <dbReference type="EMBL" id="PJZ91921.1"/>
    </source>
</evidence>
<sequence length="298" mass="33348">MPLPPILSGRQDINWRYDEITGKFVFQEILGEVHEVVEFPELDGRRGFRLNERPVDDGSIRIYKGNVLEDKIPANLQSRVTSEPIGPQINLTPSTMKVVVPSTVDLGTRYISAYFGVGGGKTVENDLYIQYIALNSKLSRDGSLPMLGNLNFDSHKAVNLANGTNPGDGINFAQLTTIANSLNTEISTRTNADTTINSKLNPLLNLVKWTKFSLRDRDYANDNSAGTLGMESYSGQKGILIWYNVRTGIGGVGEYGNDESEFQVIDDQEGSQYNFRWTSPDHARMRWILIQWVSDYFP</sequence>
<organism evidence="2">
    <name type="scientific">Leptospira ellisii</name>
    <dbReference type="NCBI Taxonomy" id="2023197"/>
    <lineage>
        <taxon>Bacteria</taxon>
        <taxon>Pseudomonadati</taxon>
        <taxon>Spirochaetota</taxon>
        <taxon>Spirochaetia</taxon>
        <taxon>Leptospirales</taxon>
        <taxon>Leptospiraceae</taxon>
        <taxon>Leptospira</taxon>
    </lineage>
</organism>
<evidence type="ECO:0000313" key="1">
    <source>
        <dbReference type="EMBL" id="MDV6237517.1"/>
    </source>
</evidence>
<keyword evidence="3" id="KW-1185">Reference proteome</keyword>
<accession>A0A2N0B5U9</accession>
<accession>A0A2N0BG03</accession>
<evidence type="ECO:0000313" key="3">
    <source>
        <dbReference type="Proteomes" id="UP000232122"/>
    </source>
</evidence>
<reference evidence="1 3" key="2">
    <citation type="journal article" date="2018" name="Microb. Genom.">
        <title>Deciphering the unexplored Leptospira diversity from soils uncovers genomic evolution to virulence.</title>
        <authorList>
            <person name="Thibeaux R."/>
            <person name="Iraola G."/>
            <person name="Ferres I."/>
            <person name="Bierque E."/>
            <person name="Girault D."/>
            <person name="Soupe-Gilbert M.E."/>
            <person name="Picardeau M."/>
            <person name="Goarant C."/>
        </authorList>
    </citation>
    <scope>NUCLEOTIDE SEQUENCE [LARGE SCALE GENOMIC DNA]</scope>
    <source>
        <strain evidence="1 3">ATI7-C-A5</strain>
    </source>
</reference>
<proteinExistence type="predicted"/>
<comment type="caution">
    <text evidence="2">The sequence shown here is derived from an EMBL/GenBank/DDBJ whole genome shotgun (WGS) entry which is preliminary data.</text>
</comment>
<reference evidence="1" key="3">
    <citation type="submission" date="2023-10" db="EMBL/GenBank/DDBJ databases">
        <authorList>
            <person name="Picardeau M."/>
            <person name="Thibeaux R."/>
        </authorList>
    </citation>
    <scope>NUCLEOTIDE SEQUENCE</scope>
    <source>
        <strain evidence="1">ATI7-C-A5</strain>
    </source>
</reference>
<dbReference type="OrthoDB" id="319577at2"/>
<dbReference type="Proteomes" id="UP000232122">
    <property type="component" value="Unassembled WGS sequence"/>
</dbReference>
<protein>
    <recommendedName>
        <fullName evidence="4">Trimeric autotransporter adhesin YadA-like stalk domain-containing protein</fullName>
    </recommendedName>
</protein>
<dbReference type="RefSeq" id="WP_100748263.1">
    <property type="nucleotide sequence ID" value="NZ_NPEF02000026.1"/>
</dbReference>
<dbReference type="AlphaFoldDB" id="A0A2N0B5U9"/>
<evidence type="ECO:0008006" key="4">
    <source>
        <dbReference type="Google" id="ProtNLM"/>
    </source>
</evidence>
<dbReference type="EMBL" id="NPEF02000026">
    <property type="protein sequence ID" value="MDV6237517.1"/>
    <property type="molecule type" value="Genomic_DNA"/>
</dbReference>
<reference evidence="2" key="1">
    <citation type="submission" date="2017-07" db="EMBL/GenBank/DDBJ databases">
        <title>Leptospira spp. isolated from tropical soils.</title>
        <authorList>
            <person name="Thibeaux R."/>
            <person name="Iraola G."/>
            <person name="Ferres I."/>
            <person name="Bierque E."/>
            <person name="Girault D."/>
            <person name="Soupe-Gilbert M.-E."/>
            <person name="Picardeau M."/>
            <person name="Goarant C."/>
        </authorList>
    </citation>
    <scope>NUCLEOTIDE SEQUENCE [LARGE SCALE GENOMIC DNA]</scope>
    <source>
        <strain evidence="2">ATI7-C-A5</strain>
    </source>
</reference>